<dbReference type="AlphaFoldDB" id="A0A645G6Z7"/>
<name>A0A645G6Z7_9ZZZZ</name>
<organism evidence="1">
    <name type="scientific">bioreactor metagenome</name>
    <dbReference type="NCBI Taxonomy" id="1076179"/>
    <lineage>
        <taxon>unclassified sequences</taxon>
        <taxon>metagenomes</taxon>
        <taxon>ecological metagenomes</taxon>
    </lineage>
</organism>
<reference evidence="1" key="1">
    <citation type="submission" date="2019-08" db="EMBL/GenBank/DDBJ databases">
        <authorList>
            <person name="Kucharzyk K."/>
            <person name="Murdoch R.W."/>
            <person name="Higgins S."/>
            <person name="Loffler F."/>
        </authorList>
    </citation>
    <scope>NUCLEOTIDE SEQUENCE</scope>
</reference>
<evidence type="ECO:0000313" key="1">
    <source>
        <dbReference type="EMBL" id="MPN21926.1"/>
    </source>
</evidence>
<dbReference type="EMBL" id="VSSQ01070028">
    <property type="protein sequence ID" value="MPN21926.1"/>
    <property type="molecule type" value="Genomic_DNA"/>
</dbReference>
<accession>A0A645G6Z7</accession>
<proteinExistence type="predicted"/>
<comment type="caution">
    <text evidence="1">The sequence shown here is derived from an EMBL/GenBank/DDBJ whole genome shotgun (WGS) entry which is preliminary data.</text>
</comment>
<gene>
    <name evidence="1" type="ORF">SDC9_169308</name>
</gene>
<protein>
    <submittedName>
        <fullName evidence="1">Uncharacterized protein</fullName>
    </submittedName>
</protein>
<sequence>MPFFRTNDPTGFIIQGADQFHPFVLSVSGDFPLVAAEKPGAANGLVIPDHGFVLEQEVVNVAIQQFFLGSGRFLPKTPVVSWNPLF</sequence>